<evidence type="ECO:0000313" key="1">
    <source>
        <dbReference type="EMBL" id="GAJ46803.1"/>
    </source>
</evidence>
<protein>
    <submittedName>
        <fullName evidence="1">Uncharacterized protein</fullName>
    </submittedName>
</protein>
<sequence length="81" mass="9241">MNKKARYSNVWPELSNNLSAFLYLCEKKHRPFTLFVSRLGNKICYTQDVKTSVLAVNKPTAPKAEPIKALSHLFFLLSPQS</sequence>
<dbReference type="EMBL" id="BAUP01000145">
    <property type="protein sequence ID" value="GAJ46816.1"/>
    <property type="molecule type" value="Genomic_DNA"/>
</dbReference>
<evidence type="ECO:0000313" key="2">
    <source>
        <dbReference type="EMBL" id="GAJ46816.1"/>
    </source>
</evidence>
<dbReference type="STRING" id="1427503.HE1_01145"/>
<keyword evidence="3" id="KW-1185">Reference proteome</keyword>
<reference evidence="1 3" key="1">
    <citation type="journal article" date="2014" name="FEMS Microbiol. Lett.">
        <title>Draft genome sequences of three Holospora species (Holospora obtusa, Holospora undulata, and Holospora elegans), endonuclear symbiotic bacteria of the ciliate Paramecium caudatum.</title>
        <authorList>
            <person name="Dohra H."/>
            <person name="Tanaka K."/>
            <person name="Suzuki T."/>
            <person name="Fujishima M."/>
            <person name="Suzuki H."/>
        </authorList>
    </citation>
    <scope>NUCLEOTIDE SEQUENCE [LARGE SCALE GENOMIC DNA]</scope>
    <source>
        <strain evidence="1 3">E1</strain>
    </source>
</reference>
<proteinExistence type="predicted"/>
<organism evidence="1 3">
    <name type="scientific">Holospora elegans E1</name>
    <dbReference type="NCBI Taxonomy" id="1427503"/>
    <lineage>
        <taxon>Bacteria</taxon>
        <taxon>Pseudomonadati</taxon>
        <taxon>Pseudomonadota</taxon>
        <taxon>Alphaproteobacteria</taxon>
        <taxon>Holosporales</taxon>
        <taxon>Holosporaceae</taxon>
        <taxon>Holospora</taxon>
    </lineage>
</organism>
<evidence type="ECO:0000313" key="3">
    <source>
        <dbReference type="Proteomes" id="UP000024842"/>
    </source>
</evidence>
<dbReference type="AlphaFoldDB" id="A0A023E040"/>
<gene>
    <name evidence="1" type="ORF">HE1_01145</name>
    <name evidence="2" type="ORF">HE1_01158</name>
</gene>
<accession>A0A023E040</accession>
<dbReference type="Proteomes" id="UP000024842">
    <property type="component" value="Unassembled WGS sequence"/>
</dbReference>
<name>A0A023E040_9PROT</name>
<comment type="caution">
    <text evidence="1">The sequence shown here is derived from an EMBL/GenBank/DDBJ whole genome shotgun (WGS) entry which is preliminary data.</text>
</comment>
<dbReference type="EMBL" id="BAUP01000142">
    <property type="protein sequence ID" value="GAJ46803.1"/>
    <property type="molecule type" value="Genomic_DNA"/>
</dbReference>